<name>A0A392USS6_9FABA</name>
<dbReference type="Proteomes" id="UP000265520">
    <property type="component" value="Unassembled WGS sequence"/>
</dbReference>
<feature type="non-terminal residue" evidence="2">
    <location>
        <position position="64"/>
    </location>
</feature>
<feature type="region of interest" description="Disordered" evidence="1">
    <location>
        <begin position="1"/>
        <end position="26"/>
    </location>
</feature>
<evidence type="ECO:0000313" key="3">
    <source>
        <dbReference type="Proteomes" id="UP000265520"/>
    </source>
</evidence>
<dbReference type="EMBL" id="LXQA010881825">
    <property type="protein sequence ID" value="MCI75390.1"/>
    <property type="molecule type" value="Genomic_DNA"/>
</dbReference>
<accession>A0A392USS6</accession>
<evidence type="ECO:0000256" key="1">
    <source>
        <dbReference type="SAM" id="MobiDB-lite"/>
    </source>
</evidence>
<reference evidence="2 3" key="1">
    <citation type="journal article" date="2018" name="Front. Plant Sci.">
        <title>Red Clover (Trifolium pratense) and Zigzag Clover (T. medium) - A Picture of Genomic Similarities and Differences.</title>
        <authorList>
            <person name="Dluhosova J."/>
            <person name="Istvanek J."/>
            <person name="Nedelnik J."/>
            <person name="Repkova J."/>
        </authorList>
    </citation>
    <scope>NUCLEOTIDE SEQUENCE [LARGE SCALE GENOMIC DNA]</scope>
    <source>
        <strain evidence="3">cv. 10/8</strain>
        <tissue evidence="2">Leaf</tissue>
    </source>
</reference>
<protein>
    <submittedName>
        <fullName evidence="2">Uncharacterized protein</fullName>
    </submittedName>
</protein>
<keyword evidence="3" id="KW-1185">Reference proteome</keyword>
<sequence>MTSTLSDSDEETERETGNKAFTGKCETSSDTSYVYLTDEDMTKRNKRLSIKWKEYCLLEQQKKI</sequence>
<evidence type="ECO:0000313" key="2">
    <source>
        <dbReference type="EMBL" id="MCI75390.1"/>
    </source>
</evidence>
<dbReference type="AlphaFoldDB" id="A0A392USS6"/>
<proteinExistence type="predicted"/>
<comment type="caution">
    <text evidence="2">The sequence shown here is derived from an EMBL/GenBank/DDBJ whole genome shotgun (WGS) entry which is preliminary data.</text>
</comment>
<organism evidence="2 3">
    <name type="scientific">Trifolium medium</name>
    <dbReference type="NCBI Taxonomy" id="97028"/>
    <lineage>
        <taxon>Eukaryota</taxon>
        <taxon>Viridiplantae</taxon>
        <taxon>Streptophyta</taxon>
        <taxon>Embryophyta</taxon>
        <taxon>Tracheophyta</taxon>
        <taxon>Spermatophyta</taxon>
        <taxon>Magnoliopsida</taxon>
        <taxon>eudicotyledons</taxon>
        <taxon>Gunneridae</taxon>
        <taxon>Pentapetalae</taxon>
        <taxon>rosids</taxon>
        <taxon>fabids</taxon>
        <taxon>Fabales</taxon>
        <taxon>Fabaceae</taxon>
        <taxon>Papilionoideae</taxon>
        <taxon>50 kb inversion clade</taxon>
        <taxon>NPAAA clade</taxon>
        <taxon>Hologalegina</taxon>
        <taxon>IRL clade</taxon>
        <taxon>Trifolieae</taxon>
        <taxon>Trifolium</taxon>
    </lineage>
</organism>